<sequence length="260" mass="28820">MLDFIPYITNANVMAFLLLFLRFSSILAFFPFFDNQIIPINARAALAFILAIVFMPTLRDIISYPTLSSFILAGLFEITLGFVCGLILQIAFSSIIFAGDLASFSMGFTMASAYDPTSGTTKPIVAQVISMLSILMALHFNFHHMLIDIIAYTLNDTPLGGFFLATNTTDIAKYFVKAFSNMILIGFSMAFPIIAVILLSDIIFGMIMKTHPQFNLLVIGFPIKIALAFVILTLIVPSIIYHFKEDLSEAMKILAKILNH</sequence>
<feature type="transmembrane region" description="Helical" evidence="10">
    <location>
        <begin position="95"/>
        <end position="112"/>
    </location>
</feature>
<comment type="caution">
    <text evidence="11">The sequence shown here is derived from an EMBL/GenBank/DDBJ whole genome shotgun (WGS) entry which is preliminary data.</text>
</comment>
<dbReference type="GO" id="GO:0005886">
    <property type="term" value="C:plasma membrane"/>
    <property type="evidence" value="ECO:0007669"/>
    <property type="project" value="UniProtKB-SubCell"/>
</dbReference>
<dbReference type="PRINTS" id="PR00953">
    <property type="entry name" value="TYPE3IMRPROT"/>
</dbReference>
<dbReference type="PANTHER" id="PTHR30065:SF8">
    <property type="entry name" value="FLAGELLAR BIOSYNTHETIC PROTEIN FLIR"/>
    <property type="match status" value="1"/>
</dbReference>
<evidence type="ECO:0000256" key="10">
    <source>
        <dbReference type="RuleBase" id="RU362071"/>
    </source>
</evidence>
<organism evidence="11 12">
    <name type="scientific">Helicobacter aurati</name>
    <dbReference type="NCBI Taxonomy" id="137778"/>
    <lineage>
        <taxon>Bacteria</taxon>
        <taxon>Pseudomonadati</taxon>
        <taxon>Campylobacterota</taxon>
        <taxon>Epsilonproteobacteria</taxon>
        <taxon>Campylobacterales</taxon>
        <taxon>Helicobacteraceae</taxon>
        <taxon>Helicobacter</taxon>
    </lineage>
</organism>
<dbReference type="OrthoDB" id="9797790at2"/>
<dbReference type="GO" id="GO:0009425">
    <property type="term" value="C:bacterial-type flagellum basal body"/>
    <property type="evidence" value="ECO:0007669"/>
    <property type="project" value="UniProtKB-SubCell"/>
</dbReference>
<evidence type="ECO:0000313" key="11">
    <source>
        <dbReference type="EMBL" id="RDU72886.1"/>
    </source>
</evidence>
<evidence type="ECO:0000256" key="7">
    <source>
        <dbReference type="ARBA" id="ARBA00023136"/>
    </source>
</evidence>
<dbReference type="GO" id="GO:0044780">
    <property type="term" value="P:bacterial-type flagellum assembly"/>
    <property type="evidence" value="ECO:0007669"/>
    <property type="project" value="UniProtKB-UniRule"/>
</dbReference>
<feature type="transmembrane region" description="Helical" evidence="10">
    <location>
        <begin position="70"/>
        <end position="88"/>
    </location>
</feature>
<feature type="transmembrane region" description="Helical" evidence="10">
    <location>
        <begin position="40"/>
        <end position="58"/>
    </location>
</feature>
<keyword evidence="8 10" id="KW-0975">Bacterial flagellum</keyword>
<evidence type="ECO:0000256" key="4">
    <source>
        <dbReference type="ARBA" id="ARBA00022475"/>
    </source>
</evidence>
<keyword evidence="11" id="KW-0966">Cell projection</keyword>
<keyword evidence="11" id="KW-0282">Flagellum</keyword>
<evidence type="ECO:0000256" key="1">
    <source>
        <dbReference type="ARBA" id="ARBA00002578"/>
    </source>
</evidence>
<keyword evidence="12" id="KW-1185">Reference proteome</keyword>
<dbReference type="AlphaFoldDB" id="A0A3D8J6Z2"/>
<keyword evidence="11" id="KW-0969">Cilium</keyword>
<feature type="transmembrane region" description="Helical" evidence="10">
    <location>
        <begin position="12"/>
        <end position="33"/>
    </location>
</feature>
<dbReference type="InterPro" id="IPR002010">
    <property type="entry name" value="T3SS_IM_R"/>
</dbReference>
<keyword evidence="4 10" id="KW-1003">Cell membrane</keyword>
<gene>
    <name evidence="11" type="ORF">CQA66_03080</name>
</gene>
<keyword evidence="5 10" id="KW-0812">Transmembrane</keyword>
<comment type="similarity">
    <text evidence="2 10">Belongs to the FliR/MopE/SpaR family.</text>
</comment>
<name>A0A3D8J6Z2_9HELI</name>
<proteinExistence type="inferred from homology"/>
<comment type="function">
    <text evidence="1 10">Role in flagellar biosynthesis.</text>
</comment>
<reference evidence="11 12" key="1">
    <citation type="submission" date="2018-04" db="EMBL/GenBank/DDBJ databases">
        <title>Novel Campyloabacter and Helicobacter Species and Strains.</title>
        <authorList>
            <person name="Mannion A.J."/>
            <person name="Shen Z."/>
            <person name="Fox J.G."/>
        </authorList>
    </citation>
    <scope>NUCLEOTIDE SEQUENCE [LARGE SCALE GENOMIC DNA]</scope>
    <source>
        <strain evidence="11 12">MIT 97-5075</strain>
    </source>
</reference>
<comment type="subcellular location">
    <subcellularLocation>
        <location evidence="10">Cell membrane</location>
        <topology evidence="10">Multi-pass membrane protein</topology>
    </subcellularLocation>
    <subcellularLocation>
        <location evidence="10">Bacterial flagellum basal body</location>
    </subcellularLocation>
</comment>
<dbReference type="NCBIfam" id="TIGR01400">
    <property type="entry name" value="fliR"/>
    <property type="match status" value="1"/>
</dbReference>
<dbReference type="Proteomes" id="UP000256424">
    <property type="component" value="Unassembled WGS sequence"/>
</dbReference>
<evidence type="ECO:0000256" key="6">
    <source>
        <dbReference type="ARBA" id="ARBA00022989"/>
    </source>
</evidence>
<dbReference type="RefSeq" id="WP_104763162.1">
    <property type="nucleotide sequence ID" value="NZ_FZPM01000014.1"/>
</dbReference>
<dbReference type="EMBL" id="NXLW01000004">
    <property type="protein sequence ID" value="RDU72886.1"/>
    <property type="molecule type" value="Genomic_DNA"/>
</dbReference>
<feature type="transmembrane region" description="Helical" evidence="10">
    <location>
        <begin position="124"/>
        <end position="142"/>
    </location>
</feature>
<keyword evidence="7 10" id="KW-0472">Membrane</keyword>
<evidence type="ECO:0000256" key="3">
    <source>
        <dbReference type="ARBA" id="ARBA00021717"/>
    </source>
</evidence>
<feature type="transmembrane region" description="Helical" evidence="10">
    <location>
        <begin position="219"/>
        <end position="243"/>
    </location>
</feature>
<dbReference type="PANTHER" id="PTHR30065">
    <property type="entry name" value="FLAGELLAR BIOSYNTHETIC PROTEIN FLIR"/>
    <property type="match status" value="1"/>
</dbReference>
<evidence type="ECO:0000256" key="2">
    <source>
        <dbReference type="ARBA" id="ARBA00009772"/>
    </source>
</evidence>
<protein>
    <recommendedName>
        <fullName evidence="3 9">Flagellar biosynthetic protein FliR</fullName>
    </recommendedName>
</protein>
<feature type="transmembrane region" description="Helical" evidence="10">
    <location>
        <begin position="183"/>
        <end position="207"/>
    </location>
</feature>
<evidence type="ECO:0000256" key="8">
    <source>
        <dbReference type="ARBA" id="ARBA00023143"/>
    </source>
</evidence>
<keyword evidence="6 10" id="KW-1133">Transmembrane helix</keyword>
<dbReference type="Pfam" id="PF01311">
    <property type="entry name" value="Bac_export_1"/>
    <property type="match status" value="1"/>
</dbReference>
<evidence type="ECO:0000256" key="5">
    <source>
        <dbReference type="ARBA" id="ARBA00022692"/>
    </source>
</evidence>
<dbReference type="InterPro" id="IPR006303">
    <property type="entry name" value="FliR"/>
</dbReference>
<evidence type="ECO:0000256" key="9">
    <source>
        <dbReference type="NCBIfam" id="TIGR01400"/>
    </source>
</evidence>
<dbReference type="GO" id="GO:0006605">
    <property type="term" value="P:protein targeting"/>
    <property type="evidence" value="ECO:0007669"/>
    <property type="project" value="UniProtKB-UniRule"/>
</dbReference>
<accession>A0A3D8J6Z2</accession>
<evidence type="ECO:0000313" key="12">
    <source>
        <dbReference type="Proteomes" id="UP000256424"/>
    </source>
</evidence>